<evidence type="ECO:0000313" key="11">
    <source>
        <dbReference type="EMBL" id="GGC15126.1"/>
    </source>
</evidence>
<dbReference type="NCBIfam" id="NF002295">
    <property type="entry name" value="PRK01222.1-1"/>
    <property type="match status" value="1"/>
</dbReference>
<dbReference type="GO" id="GO:0000162">
    <property type="term" value="P:L-tryptophan biosynthetic process"/>
    <property type="evidence" value="ECO:0007669"/>
    <property type="project" value="UniProtKB-UniRule"/>
</dbReference>
<dbReference type="RefSeq" id="WP_188773089.1">
    <property type="nucleotide sequence ID" value="NZ_BMHK01000049.1"/>
</dbReference>
<dbReference type="EC" id="5.3.1.24" evidence="3 9"/>
<evidence type="ECO:0000256" key="5">
    <source>
        <dbReference type="ARBA" id="ARBA00022605"/>
    </source>
</evidence>
<keyword evidence="12" id="KW-1185">Reference proteome</keyword>
<gene>
    <name evidence="9 11" type="primary">trpF</name>
    <name evidence="11" type="ORF">GCM10011494_37450</name>
</gene>
<dbReference type="GO" id="GO:0004640">
    <property type="term" value="F:phosphoribosylanthranilate isomerase activity"/>
    <property type="evidence" value="ECO:0007669"/>
    <property type="project" value="UniProtKB-UniRule"/>
</dbReference>
<dbReference type="AlphaFoldDB" id="A0A916X6B9"/>
<evidence type="ECO:0000256" key="6">
    <source>
        <dbReference type="ARBA" id="ARBA00022822"/>
    </source>
</evidence>
<dbReference type="Gene3D" id="3.20.20.70">
    <property type="entry name" value="Aldolase class I"/>
    <property type="match status" value="1"/>
</dbReference>
<dbReference type="HAMAP" id="MF_00135">
    <property type="entry name" value="PRAI"/>
    <property type="match status" value="1"/>
</dbReference>
<accession>A0A916X6B9</accession>
<keyword evidence="6 9" id="KW-0822">Tryptophan biosynthesis</keyword>
<comment type="similarity">
    <text evidence="9">Belongs to the TrpF family.</text>
</comment>
<comment type="pathway">
    <text evidence="2 9">Amino-acid biosynthesis; L-tryptophan biosynthesis; L-tryptophan from chorismate: step 3/5.</text>
</comment>
<dbReference type="InterPro" id="IPR044643">
    <property type="entry name" value="TrpF_fam"/>
</dbReference>
<evidence type="ECO:0000256" key="3">
    <source>
        <dbReference type="ARBA" id="ARBA00012572"/>
    </source>
</evidence>
<dbReference type="EMBL" id="BMHK01000049">
    <property type="protein sequence ID" value="GGC15126.1"/>
    <property type="molecule type" value="Genomic_DNA"/>
</dbReference>
<dbReference type="PANTHER" id="PTHR42894:SF1">
    <property type="entry name" value="N-(5'-PHOSPHORIBOSYL)ANTHRANILATE ISOMERASE"/>
    <property type="match status" value="1"/>
</dbReference>
<dbReference type="InterPro" id="IPR001240">
    <property type="entry name" value="PRAI_dom"/>
</dbReference>
<comment type="catalytic activity">
    <reaction evidence="1 9">
        <text>N-(5-phospho-beta-D-ribosyl)anthranilate = 1-(2-carboxyphenylamino)-1-deoxy-D-ribulose 5-phosphate</text>
        <dbReference type="Rhea" id="RHEA:21540"/>
        <dbReference type="ChEBI" id="CHEBI:18277"/>
        <dbReference type="ChEBI" id="CHEBI:58613"/>
        <dbReference type="EC" id="5.3.1.24"/>
    </reaction>
</comment>
<evidence type="ECO:0000256" key="2">
    <source>
        <dbReference type="ARBA" id="ARBA00004664"/>
    </source>
</evidence>
<reference evidence="11" key="1">
    <citation type="journal article" date="2014" name="Int. J. Syst. Evol. Microbiol.">
        <title>Complete genome sequence of Corynebacterium casei LMG S-19264T (=DSM 44701T), isolated from a smear-ripened cheese.</title>
        <authorList>
            <consortium name="US DOE Joint Genome Institute (JGI-PGF)"/>
            <person name="Walter F."/>
            <person name="Albersmeier A."/>
            <person name="Kalinowski J."/>
            <person name="Ruckert C."/>
        </authorList>
    </citation>
    <scope>NUCLEOTIDE SEQUENCE</scope>
    <source>
        <strain evidence="11">CGMCC 1.15095</strain>
    </source>
</reference>
<evidence type="ECO:0000256" key="4">
    <source>
        <dbReference type="ARBA" id="ARBA00022272"/>
    </source>
</evidence>
<keyword evidence="5 9" id="KW-0028">Amino-acid biosynthesis</keyword>
<keyword evidence="8 9" id="KW-0413">Isomerase</keyword>
<protein>
    <recommendedName>
        <fullName evidence="4 9">N-(5'-phosphoribosyl)anthranilate isomerase</fullName>
        <shortName evidence="9">PRAI</shortName>
        <ecNumber evidence="3 9">5.3.1.24</ecNumber>
    </recommendedName>
</protein>
<comment type="caution">
    <text evidence="11">The sequence shown here is derived from an EMBL/GenBank/DDBJ whole genome shotgun (WGS) entry which is preliminary data.</text>
</comment>
<dbReference type="Proteomes" id="UP000608154">
    <property type="component" value="Unassembled WGS sequence"/>
</dbReference>
<evidence type="ECO:0000259" key="10">
    <source>
        <dbReference type="Pfam" id="PF00697"/>
    </source>
</evidence>
<evidence type="ECO:0000256" key="1">
    <source>
        <dbReference type="ARBA" id="ARBA00001164"/>
    </source>
</evidence>
<dbReference type="CDD" id="cd00405">
    <property type="entry name" value="PRAI"/>
    <property type="match status" value="1"/>
</dbReference>
<organism evidence="11 12">
    <name type="scientific">Novosphingobium endophyticum</name>
    <dbReference type="NCBI Taxonomy" id="1955250"/>
    <lineage>
        <taxon>Bacteria</taxon>
        <taxon>Pseudomonadati</taxon>
        <taxon>Pseudomonadota</taxon>
        <taxon>Alphaproteobacteria</taxon>
        <taxon>Sphingomonadales</taxon>
        <taxon>Sphingomonadaceae</taxon>
        <taxon>Novosphingobium</taxon>
    </lineage>
</organism>
<sequence>MPIPEIKICGISEPLALDAAIKGRAAYAGFVFFPPSPRNITPAQAAALSARAQGRIGRVGLFVDADDATIGEAVSAAHLDVLQLHGKESPERAAQLRARFALPVWKALPVASAADVAGAQAYAGAVDRVLFDARTPKGALPGGMGLSFDWKLVADWKGALAWGLAGGLTPENVSQAVQITGAALVDTSSGVESAPGVKDVDRIAAFCLAARSA</sequence>
<reference evidence="11" key="2">
    <citation type="submission" date="2020-09" db="EMBL/GenBank/DDBJ databases">
        <authorList>
            <person name="Sun Q."/>
            <person name="Zhou Y."/>
        </authorList>
    </citation>
    <scope>NUCLEOTIDE SEQUENCE</scope>
    <source>
        <strain evidence="11">CGMCC 1.15095</strain>
    </source>
</reference>
<evidence type="ECO:0000256" key="9">
    <source>
        <dbReference type="HAMAP-Rule" id="MF_00135"/>
    </source>
</evidence>
<keyword evidence="7 9" id="KW-0057">Aromatic amino acid biosynthesis</keyword>
<dbReference type="InterPro" id="IPR013785">
    <property type="entry name" value="Aldolase_TIM"/>
</dbReference>
<name>A0A916X6B9_9SPHN</name>
<evidence type="ECO:0000313" key="12">
    <source>
        <dbReference type="Proteomes" id="UP000608154"/>
    </source>
</evidence>
<dbReference type="PANTHER" id="PTHR42894">
    <property type="entry name" value="N-(5'-PHOSPHORIBOSYL)ANTHRANILATE ISOMERASE"/>
    <property type="match status" value="1"/>
</dbReference>
<dbReference type="Pfam" id="PF00697">
    <property type="entry name" value="PRAI"/>
    <property type="match status" value="1"/>
</dbReference>
<dbReference type="InterPro" id="IPR011060">
    <property type="entry name" value="RibuloseP-bd_barrel"/>
</dbReference>
<feature type="domain" description="N-(5'phosphoribosyl) anthranilate isomerase (PRAI)" evidence="10">
    <location>
        <begin position="6"/>
        <end position="206"/>
    </location>
</feature>
<dbReference type="SUPFAM" id="SSF51366">
    <property type="entry name" value="Ribulose-phoshate binding barrel"/>
    <property type="match status" value="1"/>
</dbReference>
<proteinExistence type="inferred from homology"/>
<evidence type="ECO:0000256" key="7">
    <source>
        <dbReference type="ARBA" id="ARBA00023141"/>
    </source>
</evidence>
<evidence type="ECO:0000256" key="8">
    <source>
        <dbReference type="ARBA" id="ARBA00023235"/>
    </source>
</evidence>